<name>A0AA39X667_9PEZI</name>
<dbReference type="EC" id="3.1.1.-" evidence="3"/>
<dbReference type="PROSITE" id="PS00122">
    <property type="entry name" value="CARBOXYLESTERASE_B_1"/>
    <property type="match status" value="1"/>
</dbReference>
<dbReference type="Pfam" id="PF00135">
    <property type="entry name" value="COesterase"/>
    <property type="match status" value="1"/>
</dbReference>
<evidence type="ECO:0000313" key="6">
    <source>
        <dbReference type="EMBL" id="KAK0628008.1"/>
    </source>
</evidence>
<evidence type="ECO:0000313" key="7">
    <source>
        <dbReference type="Proteomes" id="UP001175001"/>
    </source>
</evidence>
<feature type="region of interest" description="Disordered" evidence="4">
    <location>
        <begin position="467"/>
        <end position="491"/>
    </location>
</feature>
<gene>
    <name evidence="6" type="ORF">DIS24_g10890</name>
</gene>
<dbReference type="EMBL" id="JAUJDW010000132">
    <property type="protein sequence ID" value="KAK0628008.1"/>
    <property type="molecule type" value="Genomic_DNA"/>
</dbReference>
<sequence length="568" mass="60450">MLLFVMPVFTSQLLLLISPAALCQALPPLPVLTPQGTYHPNTSIPGVDQFLGIPYAEPPLGALRFADPQPYTSGDPSQQIDATSYGPACLQDRAFEAANGLSEDCLTLNIYRPTAAAVNPTPNTTGSSPFPLLPVLIYIYGGANIGGQSQHYTASNLVLHSLNLLHPTTNPKPQPILAVTLNYRTGGLGFLSNTLFARNNLLNAGLKDQRLALRWLRANVAAFGGDPGRMVIFGQSAGSFDVWMQVRYEAYVSASSSTTTNSSVGGGDENGRLFSGAIMESGGPGSLALRGVRPEEGDRFLEGSLRALGCPSAKNGAGQEALACLRGVGAEELMRVWYNSSSELYNTLDEFVQLPVGFGIDGEWVKSENYWDEAAAQIPMMIGDTLNEGSLYGRVPTGLATNETYLAQVVANLNLARPVLSTYYNHTAAENGRGFDADPTAPDSYYIGEAVLGDAVQDIPRRINLGRHASGADAPNNTTTTTAGGSCGGAGKQAAGGAKTWGYRWSQKPRLSLFNERFYGFPPDVPDANKIRAGVLHASELGSVFGDIYGWPDAVEQDKQLASLVQSM</sequence>
<dbReference type="PANTHER" id="PTHR11559">
    <property type="entry name" value="CARBOXYLESTERASE"/>
    <property type="match status" value="1"/>
</dbReference>
<organism evidence="6 7">
    <name type="scientific">Lasiodiplodia hormozganensis</name>
    <dbReference type="NCBI Taxonomy" id="869390"/>
    <lineage>
        <taxon>Eukaryota</taxon>
        <taxon>Fungi</taxon>
        <taxon>Dikarya</taxon>
        <taxon>Ascomycota</taxon>
        <taxon>Pezizomycotina</taxon>
        <taxon>Dothideomycetes</taxon>
        <taxon>Dothideomycetes incertae sedis</taxon>
        <taxon>Botryosphaeriales</taxon>
        <taxon>Botryosphaeriaceae</taxon>
        <taxon>Lasiodiplodia</taxon>
    </lineage>
</organism>
<comment type="caution">
    <text evidence="6">The sequence shown here is derived from an EMBL/GenBank/DDBJ whole genome shotgun (WGS) entry which is preliminary data.</text>
</comment>
<comment type="similarity">
    <text evidence="1 3">Belongs to the type-B carboxylesterase/lipase family.</text>
</comment>
<keyword evidence="2 3" id="KW-0378">Hydrolase</keyword>
<keyword evidence="3" id="KW-0732">Signal</keyword>
<evidence type="ECO:0000259" key="5">
    <source>
        <dbReference type="Pfam" id="PF00135"/>
    </source>
</evidence>
<dbReference type="InterPro" id="IPR050309">
    <property type="entry name" value="Type-B_Carboxylest/Lipase"/>
</dbReference>
<feature type="signal peptide" evidence="3">
    <location>
        <begin position="1"/>
        <end position="25"/>
    </location>
</feature>
<dbReference type="PROSITE" id="PS00941">
    <property type="entry name" value="CARBOXYLESTERASE_B_2"/>
    <property type="match status" value="1"/>
</dbReference>
<protein>
    <recommendedName>
        <fullName evidence="3">Carboxylic ester hydrolase</fullName>
        <ecNumber evidence="3">3.1.1.-</ecNumber>
    </recommendedName>
</protein>
<evidence type="ECO:0000256" key="3">
    <source>
        <dbReference type="RuleBase" id="RU361235"/>
    </source>
</evidence>
<dbReference type="InterPro" id="IPR002018">
    <property type="entry name" value="CarbesteraseB"/>
</dbReference>
<dbReference type="GO" id="GO:0016787">
    <property type="term" value="F:hydrolase activity"/>
    <property type="evidence" value="ECO:0007669"/>
    <property type="project" value="UniProtKB-KW"/>
</dbReference>
<feature type="chain" id="PRO_5041480246" description="Carboxylic ester hydrolase" evidence="3">
    <location>
        <begin position="26"/>
        <end position="568"/>
    </location>
</feature>
<dbReference type="AlphaFoldDB" id="A0AA39X667"/>
<keyword evidence="7" id="KW-1185">Reference proteome</keyword>
<evidence type="ECO:0000256" key="2">
    <source>
        <dbReference type="ARBA" id="ARBA00022801"/>
    </source>
</evidence>
<feature type="domain" description="Carboxylesterase type B" evidence="5">
    <location>
        <begin position="37"/>
        <end position="565"/>
    </location>
</feature>
<evidence type="ECO:0000256" key="4">
    <source>
        <dbReference type="SAM" id="MobiDB-lite"/>
    </source>
</evidence>
<dbReference type="SUPFAM" id="SSF53474">
    <property type="entry name" value="alpha/beta-Hydrolases"/>
    <property type="match status" value="1"/>
</dbReference>
<evidence type="ECO:0000256" key="1">
    <source>
        <dbReference type="ARBA" id="ARBA00005964"/>
    </source>
</evidence>
<dbReference type="InterPro" id="IPR019819">
    <property type="entry name" value="Carboxylesterase_B_CS"/>
</dbReference>
<dbReference type="Proteomes" id="UP001175001">
    <property type="component" value="Unassembled WGS sequence"/>
</dbReference>
<dbReference type="InterPro" id="IPR029058">
    <property type="entry name" value="AB_hydrolase_fold"/>
</dbReference>
<proteinExistence type="inferred from homology"/>
<dbReference type="Gene3D" id="3.40.50.1820">
    <property type="entry name" value="alpha/beta hydrolase"/>
    <property type="match status" value="1"/>
</dbReference>
<reference evidence="6" key="1">
    <citation type="submission" date="2023-06" db="EMBL/GenBank/DDBJ databases">
        <title>Multi-omics analyses reveal the molecular pathogenesis toolkit of Lasiodiplodia hormozganensis, a cross-kingdom pathogen.</title>
        <authorList>
            <person name="Felix C."/>
            <person name="Meneses R."/>
            <person name="Goncalves M.F.M."/>
            <person name="Tilleman L."/>
            <person name="Duarte A.S."/>
            <person name="Jorrin-Novo J.V."/>
            <person name="Van De Peer Y."/>
            <person name="Deforce D."/>
            <person name="Van Nieuwerburgh F."/>
            <person name="Esteves A.C."/>
            <person name="Alves A."/>
        </authorList>
    </citation>
    <scope>NUCLEOTIDE SEQUENCE</scope>
    <source>
        <strain evidence="6">CBS 339.90</strain>
    </source>
</reference>
<feature type="compositionally biased region" description="Low complexity" evidence="4">
    <location>
        <begin position="471"/>
        <end position="484"/>
    </location>
</feature>
<accession>A0AA39X667</accession>
<dbReference type="InterPro" id="IPR019826">
    <property type="entry name" value="Carboxylesterase_B_AS"/>
</dbReference>